<feature type="non-terminal residue" evidence="2">
    <location>
        <position position="1"/>
    </location>
</feature>
<organism evidence="2 3">
    <name type="scientific">Effusibacillus consociatus</name>
    <dbReference type="NCBI Taxonomy" id="1117041"/>
    <lineage>
        <taxon>Bacteria</taxon>
        <taxon>Bacillati</taxon>
        <taxon>Bacillota</taxon>
        <taxon>Bacilli</taxon>
        <taxon>Bacillales</taxon>
        <taxon>Alicyclobacillaceae</taxon>
        <taxon>Effusibacillus</taxon>
    </lineage>
</organism>
<sequence>FQLSTAPLGVPTFRPILSNPGENQPELQEILSYSPLLQQVHAWKEALGEWYDCTPDAKVAAIWFDRWLEQGERLQHPAIAACIKTMRNWRTEILNYHSCRWTNAAVEGRNNRIKAYQRRHYFTRNRERYVQGLLVECNRGRFGT</sequence>
<gene>
    <name evidence="2" type="ORF">ACFO8Q_07080</name>
</gene>
<evidence type="ECO:0000313" key="2">
    <source>
        <dbReference type="EMBL" id="MFC4767125.1"/>
    </source>
</evidence>
<comment type="caution">
    <text evidence="2">The sequence shown here is derived from an EMBL/GenBank/DDBJ whole genome shotgun (WGS) entry which is preliminary data.</text>
</comment>
<protein>
    <submittedName>
        <fullName evidence="2">Transposase</fullName>
    </submittedName>
</protein>
<evidence type="ECO:0000259" key="1">
    <source>
        <dbReference type="Pfam" id="PF01610"/>
    </source>
</evidence>
<dbReference type="Pfam" id="PF01610">
    <property type="entry name" value="DDE_Tnp_ISL3"/>
    <property type="match status" value="1"/>
</dbReference>
<evidence type="ECO:0000313" key="3">
    <source>
        <dbReference type="Proteomes" id="UP001596002"/>
    </source>
</evidence>
<reference evidence="3" key="1">
    <citation type="journal article" date="2019" name="Int. J. Syst. Evol. Microbiol.">
        <title>The Global Catalogue of Microorganisms (GCM) 10K type strain sequencing project: providing services to taxonomists for standard genome sequencing and annotation.</title>
        <authorList>
            <consortium name="The Broad Institute Genomics Platform"/>
            <consortium name="The Broad Institute Genome Sequencing Center for Infectious Disease"/>
            <person name="Wu L."/>
            <person name="Ma J."/>
        </authorList>
    </citation>
    <scope>NUCLEOTIDE SEQUENCE [LARGE SCALE GENOMIC DNA]</scope>
    <source>
        <strain evidence="3">WYCCWR 12678</strain>
    </source>
</reference>
<name>A0ABV9PZB0_9BACL</name>
<proteinExistence type="predicted"/>
<keyword evidence="3" id="KW-1185">Reference proteome</keyword>
<dbReference type="InterPro" id="IPR002560">
    <property type="entry name" value="Transposase_DDE"/>
</dbReference>
<feature type="domain" description="Transposase IS204/IS1001/IS1096/IS1165 DDE" evidence="1">
    <location>
        <begin position="24"/>
        <end position="130"/>
    </location>
</feature>
<dbReference type="EMBL" id="JBHSHC010000049">
    <property type="protein sequence ID" value="MFC4767125.1"/>
    <property type="molecule type" value="Genomic_DNA"/>
</dbReference>
<dbReference type="RefSeq" id="WP_380025026.1">
    <property type="nucleotide sequence ID" value="NZ_JBHSHC010000049.1"/>
</dbReference>
<accession>A0ABV9PZB0</accession>
<dbReference type="Proteomes" id="UP001596002">
    <property type="component" value="Unassembled WGS sequence"/>
</dbReference>